<dbReference type="GO" id="GO:0022900">
    <property type="term" value="P:electron transport chain"/>
    <property type="evidence" value="ECO:0007669"/>
    <property type="project" value="InterPro"/>
</dbReference>
<dbReference type="SUPFAM" id="SSF47175">
    <property type="entry name" value="Cytochromes"/>
    <property type="match status" value="1"/>
</dbReference>
<dbReference type="PRINTS" id="PR00608">
    <property type="entry name" value="CYTCHROMECII"/>
</dbReference>
<protein>
    <recommendedName>
        <fullName evidence="4">Cytochrome c</fullName>
    </recommendedName>
</protein>
<organism evidence="2 3">
    <name type="scientific">Novosphingobium pentaromativorans</name>
    <dbReference type="NCBI Taxonomy" id="205844"/>
    <lineage>
        <taxon>Bacteria</taxon>
        <taxon>Pseudomonadati</taxon>
        <taxon>Pseudomonadota</taxon>
        <taxon>Alphaproteobacteria</taxon>
        <taxon>Sphingomonadales</taxon>
        <taxon>Sphingomonadaceae</taxon>
        <taxon>Novosphingobium</taxon>
    </lineage>
</organism>
<gene>
    <name evidence="2" type="ORF">DI555_04020</name>
</gene>
<dbReference type="Pfam" id="PF01322">
    <property type="entry name" value="Cytochrom_C_2"/>
    <property type="match status" value="1"/>
</dbReference>
<dbReference type="Proteomes" id="UP000249082">
    <property type="component" value="Unassembled WGS sequence"/>
</dbReference>
<dbReference type="GO" id="GO:0005506">
    <property type="term" value="F:iron ion binding"/>
    <property type="evidence" value="ECO:0007669"/>
    <property type="project" value="InterPro"/>
</dbReference>
<dbReference type="PROSITE" id="PS51009">
    <property type="entry name" value="CYTCII"/>
    <property type="match status" value="1"/>
</dbReference>
<name>A0A2W5NSI3_9SPHN</name>
<comment type="caution">
    <text evidence="2">The sequence shown here is derived from an EMBL/GenBank/DDBJ whole genome shotgun (WGS) entry which is preliminary data.</text>
</comment>
<dbReference type="GO" id="GO:0020037">
    <property type="term" value="F:heme binding"/>
    <property type="evidence" value="ECO:0007669"/>
    <property type="project" value="InterPro"/>
</dbReference>
<dbReference type="AlphaFoldDB" id="A0A2W5NSI3"/>
<dbReference type="InterPro" id="IPR015984">
    <property type="entry name" value="Cyt_c_prime_subgr"/>
</dbReference>
<evidence type="ECO:0008006" key="4">
    <source>
        <dbReference type="Google" id="ProtNLM"/>
    </source>
</evidence>
<feature type="region of interest" description="Disordered" evidence="1">
    <location>
        <begin position="1"/>
        <end position="27"/>
    </location>
</feature>
<evidence type="ECO:0000256" key="1">
    <source>
        <dbReference type="SAM" id="MobiDB-lite"/>
    </source>
</evidence>
<evidence type="ECO:0000313" key="2">
    <source>
        <dbReference type="EMBL" id="PZQ56532.1"/>
    </source>
</evidence>
<sequence length="201" mass="20497">MATTAVIKRLGTRPTGKNGRPPACKTTARSSDMASKTILTTTLTAIALAAAMTGCKGSEPAATTTGASGEPVSVSETIEAREANFKAIAKANKAAKEALEDDQPDFAVVGASATSIQTDAGKILDLFPKGSGKESGEKTEALPAIWDKPAEFKTAADRLATAAGKLKTAADAKDAAAAKLAMGEIGGACKGCHENFREKKQ</sequence>
<dbReference type="GO" id="GO:0009055">
    <property type="term" value="F:electron transfer activity"/>
    <property type="evidence" value="ECO:0007669"/>
    <property type="project" value="InterPro"/>
</dbReference>
<dbReference type="InterPro" id="IPR010980">
    <property type="entry name" value="Cyt_c/b562"/>
</dbReference>
<dbReference type="EMBL" id="QFPX01000003">
    <property type="protein sequence ID" value="PZQ56532.1"/>
    <property type="molecule type" value="Genomic_DNA"/>
</dbReference>
<accession>A0A2W5NSI3</accession>
<reference evidence="2 3" key="1">
    <citation type="submission" date="2017-08" db="EMBL/GenBank/DDBJ databases">
        <title>Infants hospitalized years apart are colonized by the same room-sourced microbial strains.</title>
        <authorList>
            <person name="Brooks B."/>
            <person name="Olm M.R."/>
            <person name="Firek B.A."/>
            <person name="Baker R."/>
            <person name="Thomas B.C."/>
            <person name="Morowitz M.J."/>
            <person name="Banfield J.F."/>
        </authorList>
    </citation>
    <scope>NUCLEOTIDE SEQUENCE [LARGE SCALE GENOMIC DNA]</scope>
    <source>
        <strain evidence="2">S2_005_002_R2_33</strain>
    </source>
</reference>
<proteinExistence type="predicted"/>
<dbReference type="InterPro" id="IPR002321">
    <property type="entry name" value="Cyt_c_II"/>
</dbReference>
<dbReference type="Gene3D" id="1.20.120.10">
    <property type="entry name" value="Cytochrome c/b562"/>
    <property type="match status" value="1"/>
</dbReference>
<evidence type="ECO:0000313" key="3">
    <source>
        <dbReference type="Proteomes" id="UP000249082"/>
    </source>
</evidence>